<dbReference type="PANTHER" id="PTHR34072">
    <property type="entry name" value="ENZYMATIC POLYPROTEIN-RELATED"/>
    <property type="match status" value="1"/>
</dbReference>
<name>A0AAF0UXN5_SOLVR</name>
<keyword evidence="2" id="KW-1185">Reference proteome</keyword>
<reference evidence="1" key="1">
    <citation type="submission" date="2023-08" db="EMBL/GenBank/DDBJ databases">
        <title>A de novo genome assembly of Solanum verrucosum Schlechtendal, a Mexican diploid species geographically isolated from the other diploid A-genome species in potato relatives.</title>
        <authorList>
            <person name="Hosaka K."/>
        </authorList>
    </citation>
    <scope>NUCLEOTIDE SEQUENCE</scope>
    <source>
        <tissue evidence="1">Young leaves</tissue>
    </source>
</reference>
<accession>A0AAF0UXN5</accession>
<evidence type="ECO:0000313" key="1">
    <source>
        <dbReference type="EMBL" id="WMV54685.1"/>
    </source>
</evidence>
<evidence type="ECO:0000313" key="2">
    <source>
        <dbReference type="Proteomes" id="UP001234989"/>
    </source>
</evidence>
<proteinExistence type="predicted"/>
<gene>
    <name evidence="1" type="ORF">MTR67_048070</name>
</gene>
<dbReference type="PANTHER" id="PTHR34072:SF59">
    <property type="entry name" value="CCHC-TYPE INTEGRASE"/>
    <property type="match status" value="1"/>
</dbReference>
<dbReference type="Proteomes" id="UP001234989">
    <property type="component" value="Chromosome 11"/>
</dbReference>
<organism evidence="1 2">
    <name type="scientific">Solanum verrucosum</name>
    <dbReference type="NCBI Taxonomy" id="315347"/>
    <lineage>
        <taxon>Eukaryota</taxon>
        <taxon>Viridiplantae</taxon>
        <taxon>Streptophyta</taxon>
        <taxon>Embryophyta</taxon>
        <taxon>Tracheophyta</taxon>
        <taxon>Spermatophyta</taxon>
        <taxon>Magnoliopsida</taxon>
        <taxon>eudicotyledons</taxon>
        <taxon>Gunneridae</taxon>
        <taxon>Pentapetalae</taxon>
        <taxon>asterids</taxon>
        <taxon>lamiids</taxon>
        <taxon>Solanales</taxon>
        <taxon>Solanaceae</taxon>
        <taxon>Solanoideae</taxon>
        <taxon>Solaneae</taxon>
        <taxon>Solanum</taxon>
    </lineage>
</organism>
<protein>
    <submittedName>
        <fullName evidence="1">Uncharacterized protein</fullName>
    </submittedName>
</protein>
<dbReference type="EMBL" id="CP133622">
    <property type="protein sequence ID" value="WMV54685.1"/>
    <property type="molecule type" value="Genomic_DNA"/>
</dbReference>
<dbReference type="AlphaFoldDB" id="A0AAF0UXN5"/>
<sequence>MGDKCEKSFSELKTRLTKAHVLTLPDGSDGYKDLNLRERRWLEFLKDYDMNVLYHPGKVNAVVDALSRLFVGSVAHVEEEKKELA</sequence>